<feature type="chain" id="PRO_5040490841" evidence="6">
    <location>
        <begin position="17"/>
        <end position="170"/>
    </location>
</feature>
<feature type="signal peptide" evidence="6">
    <location>
        <begin position="1"/>
        <end position="16"/>
    </location>
</feature>
<proteinExistence type="inferred from homology"/>
<keyword evidence="3" id="KW-0964">Secreted</keyword>
<accession>A0A9P0B6D2</accession>
<dbReference type="PANTHER" id="PTHR31703:SF2">
    <property type="entry name" value="UPF0669 PROTEIN C6ORF120"/>
    <property type="match status" value="1"/>
</dbReference>
<dbReference type="InterPro" id="IPR031420">
    <property type="entry name" value="UPF0669"/>
</dbReference>
<evidence type="ECO:0000256" key="6">
    <source>
        <dbReference type="SAM" id="SignalP"/>
    </source>
</evidence>
<dbReference type="PANTHER" id="PTHR31703">
    <property type="entry name" value="UPF0669 PROTEIN C6ORF120"/>
    <property type="match status" value="1"/>
</dbReference>
<evidence type="ECO:0000256" key="1">
    <source>
        <dbReference type="ARBA" id="ARBA00004613"/>
    </source>
</evidence>
<comment type="similarity">
    <text evidence="2">Belongs to the UPF0669 family.</text>
</comment>
<name>A0A9P0B6D2_BRAAE</name>
<protein>
    <submittedName>
        <fullName evidence="7">Uncharacterized protein</fullName>
    </submittedName>
</protein>
<evidence type="ECO:0000313" key="7">
    <source>
        <dbReference type="EMBL" id="CAH0556681.1"/>
    </source>
</evidence>
<organism evidence="7 8">
    <name type="scientific">Brassicogethes aeneus</name>
    <name type="common">Rape pollen beetle</name>
    <name type="synonym">Meligethes aeneus</name>
    <dbReference type="NCBI Taxonomy" id="1431903"/>
    <lineage>
        <taxon>Eukaryota</taxon>
        <taxon>Metazoa</taxon>
        <taxon>Ecdysozoa</taxon>
        <taxon>Arthropoda</taxon>
        <taxon>Hexapoda</taxon>
        <taxon>Insecta</taxon>
        <taxon>Pterygota</taxon>
        <taxon>Neoptera</taxon>
        <taxon>Endopterygota</taxon>
        <taxon>Coleoptera</taxon>
        <taxon>Polyphaga</taxon>
        <taxon>Cucujiformia</taxon>
        <taxon>Nitidulidae</taxon>
        <taxon>Meligethinae</taxon>
        <taxon>Brassicogethes</taxon>
    </lineage>
</organism>
<keyword evidence="5" id="KW-0325">Glycoprotein</keyword>
<sequence>MIYLYILLLLLGCVQSNDDLLISSQGIVDRETFAHYRILNAGNVLINLITLKGDADIYVSHKDFATYDPSVYDFHSATCGMDYVVVPYSFQKPFSVGIYGHPSYENSSYLLEVYDLDGFDKDKFELVYISIGETKKIKKLGNNNKEGNTYKMAAKTGLWALFEIFHLIFL</sequence>
<dbReference type="Pfam" id="PF17065">
    <property type="entry name" value="UPF0669"/>
    <property type="match status" value="1"/>
</dbReference>
<evidence type="ECO:0000256" key="5">
    <source>
        <dbReference type="ARBA" id="ARBA00023180"/>
    </source>
</evidence>
<dbReference type="AlphaFoldDB" id="A0A9P0B6D2"/>
<keyword evidence="4 6" id="KW-0732">Signal</keyword>
<keyword evidence="8" id="KW-1185">Reference proteome</keyword>
<evidence type="ECO:0000256" key="2">
    <source>
        <dbReference type="ARBA" id="ARBA00008960"/>
    </source>
</evidence>
<dbReference type="GO" id="GO:0005576">
    <property type="term" value="C:extracellular region"/>
    <property type="evidence" value="ECO:0007669"/>
    <property type="project" value="UniProtKB-SubCell"/>
</dbReference>
<dbReference type="Proteomes" id="UP001154078">
    <property type="component" value="Chromosome 5"/>
</dbReference>
<reference evidence="7" key="1">
    <citation type="submission" date="2021-12" db="EMBL/GenBank/DDBJ databases">
        <authorList>
            <person name="King R."/>
        </authorList>
    </citation>
    <scope>NUCLEOTIDE SEQUENCE</scope>
</reference>
<comment type="subcellular location">
    <subcellularLocation>
        <location evidence="1">Secreted</location>
    </subcellularLocation>
</comment>
<evidence type="ECO:0000313" key="8">
    <source>
        <dbReference type="Proteomes" id="UP001154078"/>
    </source>
</evidence>
<dbReference type="EMBL" id="OV121136">
    <property type="protein sequence ID" value="CAH0556681.1"/>
    <property type="molecule type" value="Genomic_DNA"/>
</dbReference>
<evidence type="ECO:0000256" key="3">
    <source>
        <dbReference type="ARBA" id="ARBA00022525"/>
    </source>
</evidence>
<gene>
    <name evidence="7" type="ORF">MELIAE_LOCUS7573</name>
</gene>
<dbReference type="OrthoDB" id="10046613at2759"/>
<evidence type="ECO:0000256" key="4">
    <source>
        <dbReference type="ARBA" id="ARBA00022729"/>
    </source>
</evidence>